<dbReference type="EMBL" id="VSRR010033961">
    <property type="protein sequence ID" value="MPC72011.1"/>
    <property type="molecule type" value="Genomic_DNA"/>
</dbReference>
<evidence type="ECO:0000313" key="3">
    <source>
        <dbReference type="Proteomes" id="UP000324222"/>
    </source>
</evidence>
<organism evidence="2 3">
    <name type="scientific">Portunus trituberculatus</name>
    <name type="common">Swimming crab</name>
    <name type="synonym">Neptunus trituberculatus</name>
    <dbReference type="NCBI Taxonomy" id="210409"/>
    <lineage>
        <taxon>Eukaryota</taxon>
        <taxon>Metazoa</taxon>
        <taxon>Ecdysozoa</taxon>
        <taxon>Arthropoda</taxon>
        <taxon>Crustacea</taxon>
        <taxon>Multicrustacea</taxon>
        <taxon>Malacostraca</taxon>
        <taxon>Eumalacostraca</taxon>
        <taxon>Eucarida</taxon>
        <taxon>Decapoda</taxon>
        <taxon>Pleocyemata</taxon>
        <taxon>Brachyura</taxon>
        <taxon>Eubrachyura</taxon>
        <taxon>Portunoidea</taxon>
        <taxon>Portunidae</taxon>
        <taxon>Portuninae</taxon>
        <taxon>Portunus</taxon>
    </lineage>
</organism>
<feature type="region of interest" description="Disordered" evidence="1">
    <location>
        <begin position="1"/>
        <end position="66"/>
    </location>
</feature>
<dbReference type="AlphaFoldDB" id="A0A5B7HGR0"/>
<feature type="compositionally biased region" description="Basic residues" evidence="1">
    <location>
        <begin position="56"/>
        <end position="66"/>
    </location>
</feature>
<evidence type="ECO:0000256" key="1">
    <source>
        <dbReference type="SAM" id="MobiDB-lite"/>
    </source>
</evidence>
<proteinExistence type="predicted"/>
<dbReference type="Proteomes" id="UP000324222">
    <property type="component" value="Unassembled WGS sequence"/>
</dbReference>
<gene>
    <name evidence="2" type="ORF">E2C01_066303</name>
</gene>
<name>A0A5B7HGR0_PORTR</name>
<accession>A0A5B7HGR0</accession>
<keyword evidence="3" id="KW-1185">Reference proteome</keyword>
<sequence>MEGLVEKEEEGKEKEGGILEALEEKEKEEKKPQQKEMELRDGENGALGCIVQGTERKRKYHSGRKW</sequence>
<reference evidence="2 3" key="1">
    <citation type="submission" date="2019-05" db="EMBL/GenBank/DDBJ databases">
        <title>Another draft genome of Portunus trituberculatus and its Hox gene families provides insights of decapod evolution.</title>
        <authorList>
            <person name="Jeong J.-H."/>
            <person name="Song I."/>
            <person name="Kim S."/>
            <person name="Choi T."/>
            <person name="Kim D."/>
            <person name="Ryu S."/>
            <person name="Kim W."/>
        </authorList>
    </citation>
    <scope>NUCLEOTIDE SEQUENCE [LARGE SCALE GENOMIC DNA]</scope>
    <source>
        <tissue evidence="2">Muscle</tissue>
    </source>
</reference>
<feature type="compositionally biased region" description="Basic and acidic residues" evidence="1">
    <location>
        <begin position="1"/>
        <end position="43"/>
    </location>
</feature>
<evidence type="ECO:0000313" key="2">
    <source>
        <dbReference type="EMBL" id="MPC72011.1"/>
    </source>
</evidence>
<protein>
    <submittedName>
        <fullName evidence="2">Uncharacterized protein</fullName>
    </submittedName>
</protein>
<comment type="caution">
    <text evidence="2">The sequence shown here is derived from an EMBL/GenBank/DDBJ whole genome shotgun (WGS) entry which is preliminary data.</text>
</comment>